<feature type="compositionally biased region" description="Basic and acidic residues" evidence="11">
    <location>
        <begin position="36"/>
        <end position="51"/>
    </location>
</feature>
<organism evidence="13 14">
    <name type="scientific">Orchesella dallaii</name>
    <dbReference type="NCBI Taxonomy" id="48710"/>
    <lineage>
        <taxon>Eukaryota</taxon>
        <taxon>Metazoa</taxon>
        <taxon>Ecdysozoa</taxon>
        <taxon>Arthropoda</taxon>
        <taxon>Hexapoda</taxon>
        <taxon>Collembola</taxon>
        <taxon>Entomobryomorpha</taxon>
        <taxon>Entomobryoidea</taxon>
        <taxon>Orchesellidae</taxon>
        <taxon>Orchesellinae</taxon>
        <taxon>Orchesella</taxon>
    </lineage>
</organism>
<evidence type="ECO:0000256" key="1">
    <source>
        <dbReference type="ARBA" id="ARBA00004123"/>
    </source>
</evidence>
<comment type="subcellular location">
    <subcellularLocation>
        <location evidence="1">Nucleus</location>
    </subcellularLocation>
</comment>
<dbReference type="PANTHER" id="PTHR46174:SF1">
    <property type="entry name" value="CXXC-TYPE ZINC FINGER PROTEIN 1"/>
    <property type="match status" value="1"/>
</dbReference>
<reference evidence="13 14" key="1">
    <citation type="submission" date="2024-08" db="EMBL/GenBank/DDBJ databases">
        <authorList>
            <person name="Cucini C."/>
            <person name="Frati F."/>
        </authorList>
    </citation>
    <scope>NUCLEOTIDE SEQUENCE [LARGE SCALE GENOMIC DNA]</scope>
</reference>
<evidence type="ECO:0000256" key="5">
    <source>
        <dbReference type="ARBA" id="ARBA00023015"/>
    </source>
</evidence>
<keyword evidence="10" id="KW-0175">Coiled coil</keyword>
<comment type="caution">
    <text evidence="13">The sequence shown here is derived from an EMBL/GenBank/DDBJ whole genome shotgun (WGS) entry which is preliminary data.</text>
</comment>
<keyword evidence="4" id="KW-0862">Zinc</keyword>
<dbReference type="EMBL" id="CAXLJM020000032">
    <property type="protein sequence ID" value="CAL8099546.1"/>
    <property type="molecule type" value="Genomic_DNA"/>
</dbReference>
<evidence type="ECO:0000313" key="14">
    <source>
        <dbReference type="Proteomes" id="UP001642540"/>
    </source>
</evidence>
<evidence type="ECO:0000256" key="7">
    <source>
        <dbReference type="ARBA" id="ARBA00023163"/>
    </source>
</evidence>
<keyword evidence="5" id="KW-0805">Transcription regulation</keyword>
<evidence type="ECO:0000256" key="8">
    <source>
        <dbReference type="ARBA" id="ARBA00023242"/>
    </source>
</evidence>
<evidence type="ECO:0000256" key="11">
    <source>
        <dbReference type="SAM" id="MobiDB-lite"/>
    </source>
</evidence>
<evidence type="ECO:0000259" key="12">
    <source>
        <dbReference type="Pfam" id="PF12269"/>
    </source>
</evidence>
<dbReference type="PANTHER" id="PTHR46174">
    <property type="entry name" value="CXXC-TYPE ZINC FINGER PROTEIN 1"/>
    <property type="match status" value="1"/>
</dbReference>
<keyword evidence="2" id="KW-0479">Metal-binding</keyword>
<proteinExistence type="predicted"/>
<evidence type="ECO:0000256" key="2">
    <source>
        <dbReference type="ARBA" id="ARBA00022723"/>
    </source>
</evidence>
<feature type="coiled-coil region" evidence="10">
    <location>
        <begin position="133"/>
        <end position="163"/>
    </location>
</feature>
<feature type="domain" description="CpG binding protein C-terminal" evidence="12">
    <location>
        <begin position="113"/>
        <end position="348"/>
    </location>
</feature>
<keyword evidence="7" id="KW-0804">Transcription</keyword>
<evidence type="ECO:0000256" key="6">
    <source>
        <dbReference type="ARBA" id="ARBA00023125"/>
    </source>
</evidence>
<dbReference type="Pfam" id="PF12269">
    <property type="entry name" value="CpG_bind_C"/>
    <property type="match status" value="1"/>
</dbReference>
<keyword evidence="6" id="KW-0238">DNA-binding</keyword>
<dbReference type="InterPro" id="IPR022056">
    <property type="entry name" value="CpG-bd_C"/>
</dbReference>
<gene>
    <name evidence="13" type="ORF">ODALV1_LOCUS10269</name>
</gene>
<feature type="region of interest" description="Disordered" evidence="11">
    <location>
        <begin position="1"/>
        <end position="76"/>
    </location>
</feature>
<accession>A0ABP1QDN7</accession>
<evidence type="ECO:0000256" key="10">
    <source>
        <dbReference type="SAM" id="Coils"/>
    </source>
</evidence>
<name>A0ABP1QDN7_9HEXA</name>
<protein>
    <recommendedName>
        <fullName evidence="9">CXXC-type zinc finger protein 1</fullName>
    </recommendedName>
</protein>
<evidence type="ECO:0000256" key="4">
    <source>
        <dbReference type="ARBA" id="ARBA00022833"/>
    </source>
</evidence>
<keyword evidence="8" id="KW-0539">Nucleus</keyword>
<evidence type="ECO:0000256" key="9">
    <source>
        <dbReference type="ARBA" id="ARBA00023828"/>
    </source>
</evidence>
<dbReference type="Proteomes" id="UP001642540">
    <property type="component" value="Unassembled WGS sequence"/>
</dbReference>
<sequence length="400" mass="46190">MGRSKGRGGRSSSDKKPSTHRKTVDGSGSEEYSDWFEEHLEESKRAEKPSRESATVTKRKERDGNQNGKKLSQEEKDNLGFSEELRQCYWIHCVNAARPNSKYCSDDCGIKLAKHRILTLLPGRLEEWKRTPCVAEQKNKQELERAHREIKRLAGFLEELEKRRLSLDAFIEAVSRLDYRADLVVADDLPEEDGTLSCVSCGQETSRKSYLKHIERCYNKFELGMTFNSHAQTVVNGTPIHCDFLNEKTKRYCKRLKVLCPEHTKQPKHRHNAICGSPMSSDPYELDMKKICRLSKKQCNRHNFWEKLRQVEIDVQKVEAWIKLDTLKGEEQKSTEAMTSRGNLLGLLLHSTTYHDDVQIQMKNENLSKARDEVVNDRKMELTLSDLAPAGNNVREKNCY</sequence>
<dbReference type="InterPro" id="IPR037869">
    <property type="entry name" value="Spp1/CFP1"/>
</dbReference>
<evidence type="ECO:0000256" key="3">
    <source>
        <dbReference type="ARBA" id="ARBA00022771"/>
    </source>
</evidence>
<keyword evidence="14" id="KW-1185">Reference proteome</keyword>
<evidence type="ECO:0000313" key="13">
    <source>
        <dbReference type="EMBL" id="CAL8099546.1"/>
    </source>
</evidence>
<keyword evidence="3" id="KW-0863">Zinc-finger</keyword>